<dbReference type="GO" id="GO:0016787">
    <property type="term" value="F:hydrolase activity"/>
    <property type="evidence" value="ECO:0007669"/>
    <property type="project" value="UniProtKB-KW"/>
</dbReference>
<dbReference type="EMBL" id="JAAIYP010000011">
    <property type="protein sequence ID" value="NFV79124.1"/>
    <property type="molecule type" value="Genomic_DNA"/>
</dbReference>
<dbReference type="InterPro" id="IPR029058">
    <property type="entry name" value="AB_hydrolase_fold"/>
</dbReference>
<comment type="caution">
    <text evidence="2">The sequence shown here is derived from an EMBL/GenBank/DDBJ whole genome shotgun (WGS) entry which is preliminary data.</text>
</comment>
<feature type="domain" description="Serine aminopeptidase S33" evidence="1">
    <location>
        <begin position="30"/>
        <end position="117"/>
    </location>
</feature>
<evidence type="ECO:0000313" key="3">
    <source>
        <dbReference type="Proteomes" id="UP000480684"/>
    </source>
</evidence>
<accession>A0A7C9QS45</accession>
<protein>
    <submittedName>
        <fullName evidence="2">Alpha/beta fold hydrolase</fullName>
    </submittedName>
</protein>
<sequence>MDAQPLHISCRDGFRLGGHLWQSAQGPRNGTVIVNAATGVAAGYYHRYARFLTNQGFDVVTYDYRGIGASRPERLRDLRMEWRHWGEFDFDAVVHWARLRDPHGFLGVVGHSIGGFLPGFAPMASRIDRILAIGGQYAFWRNYRSTKRLGLLWRWHVVMPALTLGLGYFPGKRLGWLEDLPAGVALEWSFRRRRMESSYPAAERTAILHNFAAVRADILSIALSDDEYGTRDAVRAGLDYYTGARRIQAEVLPADLGFDRVGHFSMFHDRHADRFWPDTVRWLQDGVNPWPDRVVA</sequence>
<organism evidence="2 3">
    <name type="scientific">Magnetospirillum aberrantis SpK</name>
    <dbReference type="NCBI Taxonomy" id="908842"/>
    <lineage>
        <taxon>Bacteria</taxon>
        <taxon>Pseudomonadati</taxon>
        <taxon>Pseudomonadota</taxon>
        <taxon>Alphaproteobacteria</taxon>
        <taxon>Rhodospirillales</taxon>
        <taxon>Rhodospirillaceae</taxon>
        <taxon>Magnetospirillum</taxon>
    </lineage>
</organism>
<name>A0A7C9QS45_9PROT</name>
<dbReference type="Proteomes" id="UP000480684">
    <property type="component" value="Unassembled WGS sequence"/>
</dbReference>
<dbReference type="PIRSF" id="PIRSF037442">
    <property type="entry name" value="UCP037442_abhydr"/>
    <property type="match status" value="1"/>
</dbReference>
<dbReference type="InterPro" id="IPR022742">
    <property type="entry name" value="Hydrolase_4"/>
</dbReference>
<dbReference type="SUPFAM" id="SSF53474">
    <property type="entry name" value="alpha/beta-Hydrolases"/>
    <property type="match status" value="1"/>
</dbReference>
<evidence type="ECO:0000259" key="1">
    <source>
        <dbReference type="Pfam" id="PF12146"/>
    </source>
</evidence>
<dbReference type="Pfam" id="PF12146">
    <property type="entry name" value="Hydrolase_4"/>
    <property type="match status" value="1"/>
</dbReference>
<keyword evidence="3" id="KW-1185">Reference proteome</keyword>
<proteinExistence type="predicted"/>
<dbReference type="RefSeq" id="WP_163674928.1">
    <property type="nucleotide sequence ID" value="NZ_JAAIYP010000011.1"/>
</dbReference>
<dbReference type="AlphaFoldDB" id="A0A7C9QS45"/>
<dbReference type="InterPro" id="IPR017208">
    <property type="entry name" value="UCP037442_abhydr"/>
</dbReference>
<evidence type="ECO:0000313" key="2">
    <source>
        <dbReference type="EMBL" id="NFV79124.1"/>
    </source>
</evidence>
<dbReference type="Gene3D" id="3.40.50.1820">
    <property type="entry name" value="alpha/beta hydrolase"/>
    <property type="match status" value="1"/>
</dbReference>
<keyword evidence="2" id="KW-0378">Hydrolase</keyword>
<gene>
    <name evidence="2" type="ORF">G4223_03215</name>
</gene>
<reference evidence="2 3" key="1">
    <citation type="submission" date="2020-02" db="EMBL/GenBank/DDBJ databases">
        <authorList>
            <person name="Dziuba M."/>
            <person name="Kuznetsov B."/>
            <person name="Mardanov A."/>
            <person name="Ravin N."/>
            <person name="Grouzdev D."/>
        </authorList>
    </citation>
    <scope>NUCLEOTIDE SEQUENCE [LARGE SCALE GENOMIC DNA]</scope>
    <source>
        <strain evidence="2 3">SpK</strain>
    </source>
</reference>